<keyword evidence="2" id="KW-1185">Reference proteome</keyword>
<accession>A0A9D4EA79</accession>
<dbReference type="AlphaFoldDB" id="A0A9D4EA79"/>
<gene>
    <name evidence="1" type="ORF">DPMN_176867</name>
</gene>
<dbReference type="EMBL" id="JAIWYP010000009">
    <property type="protein sequence ID" value="KAH3775465.1"/>
    <property type="molecule type" value="Genomic_DNA"/>
</dbReference>
<evidence type="ECO:0000313" key="2">
    <source>
        <dbReference type="Proteomes" id="UP000828390"/>
    </source>
</evidence>
<protein>
    <submittedName>
        <fullName evidence="1">Uncharacterized protein</fullName>
    </submittedName>
</protein>
<proteinExistence type="predicted"/>
<organism evidence="1 2">
    <name type="scientific">Dreissena polymorpha</name>
    <name type="common">Zebra mussel</name>
    <name type="synonym">Mytilus polymorpha</name>
    <dbReference type="NCBI Taxonomy" id="45954"/>
    <lineage>
        <taxon>Eukaryota</taxon>
        <taxon>Metazoa</taxon>
        <taxon>Spiralia</taxon>
        <taxon>Lophotrochozoa</taxon>
        <taxon>Mollusca</taxon>
        <taxon>Bivalvia</taxon>
        <taxon>Autobranchia</taxon>
        <taxon>Heteroconchia</taxon>
        <taxon>Euheterodonta</taxon>
        <taxon>Imparidentia</taxon>
        <taxon>Neoheterodontei</taxon>
        <taxon>Myida</taxon>
        <taxon>Dreissenoidea</taxon>
        <taxon>Dreissenidae</taxon>
        <taxon>Dreissena</taxon>
    </lineage>
</organism>
<name>A0A9D4EA79_DREPO</name>
<dbReference type="Proteomes" id="UP000828390">
    <property type="component" value="Unassembled WGS sequence"/>
</dbReference>
<evidence type="ECO:0000313" key="1">
    <source>
        <dbReference type="EMBL" id="KAH3775465.1"/>
    </source>
</evidence>
<sequence length="101" mass="11722">MDNEKLCFRSMSESTEEVTEEIDDVRDVDSGPGFGWTSPDSIMIRRTTSEFVSKHVQINRLVNIVFFSWASLGGNRDRLEFVLNLIWACWVATRYIEKADR</sequence>
<comment type="caution">
    <text evidence="1">The sequence shown here is derived from an EMBL/GenBank/DDBJ whole genome shotgun (WGS) entry which is preliminary data.</text>
</comment>
<reference evidence="1" key="1">
    <citation type="journal article" date="2019" name="bioRxiv">
        <title>The Genome of the Zebra Mussel, Dreissena polymorpha: A Resource for Invasive Species Research.</title>
        <authorList>
            <person name="McCartney M.A."/>
            <person name="Auch B."/>
            <person name="Kono T."/>
            <person name="Mallez S."/>
            <person name="Zhang Y."/>
            <person name="Obille A."/>
            <person name="Becker A."/>
            <person name="Abrahante J.E."/>
            <person name="Garbe J."/>
            <person name="Badalamenti J.P."/>
            <person name="Herman A."/>
            <person name="Mangelson H."/>
            <person name="Liachko I."/>
            <person name="Sullivan S."/>
            <person name="Sone E.D."/>
            <person name="Koren S."/>
            <person name="Silverstein K.A.T."/>
            <person name="Beckman K.B."/>
            <person name="Gohl D.M."/>
        </authorList>
    </citation>
    <scope>NUCLEOTIDE SEQUENCE</scope>
    <source>
        <strain evidence="1">Duluth1</strain>
        <tissue evidence="1">Whole animal</tissue>
    </source>
</reference>
<reference evidence="1" key="2">
    <citation type="submission" date="2020-11" db="EMBL/GenBank/DDBJ databases">
        <authorList>
            <person name="McCartney M.A."/>
            <person name="Auch B."/>
            <person name="Kono T."/>
            <person name="Mallez S."/>
            <person name="Becker A."/>
            <person name="Gohl D.M."/>
            <person name="Silverstein K.A.T."/>
            <person name="Koren S."/>
            <person name="Bechman K.B."/>
            <person name="Herman A."/>
            <person name="Abrahante J.E."/>
            <person name="Garbe J."/>
        </authorList>
    </citation>
    <scope>NUCLEOTIDE SEQUENCE</scope>
    <source>
        <strain evidence="1">Duluth1</strain>
        <tissue evidence="1">Whole animal</tissue>
    </source>
</reference>